<keyword evidence="8" id="KW-1185">Reference proteome</keyword>
<evidence type="ECO:0000256" key="3">
    <source>
        <dbReference type="ARBA" id="ARBA00022692"/>
    </source>
</evidence>
<gene>
    <name evidence="7" type="ORF">BIT28_11860</name>
</gene>
<organism evidence="7 8">
    <name type="scientific">Photobacterium proteolyticum</name>
    <dbReference type="NCBI Taxonomy" id="1903952"/>
    <lineage>
        <taxon>Bacteria</taxon>
        <taxon>Pseudomonadati</taxon>
        <taxon>Pseudomonadota</taxon>
        <taxon>Gammaproteobacteria</taxon>
        <taxon>Vibrionales</taxon>
        <taxon>Vibrionaceae</taxon>
        <taxon>Photobacterium</taxon>
    </lineage>
</organism>
<feature type="transmembrane region" description="Helical" evidence="6">
    <location>
        <begin position="140"/>
        <end position="169"/>
    </location>
</feature>
<dbReference type="GO" id="GO:0015171">
    <property type="term" value="F:amino acid transmembrane transporter activity"/>
    <property type="evidence" value="ECO:0007669"/>
    <property type="project" value="TreeGrafter"/>
</dbReference>
<feature type="transmembrane region" description="Helical" evidence="6">
    <location>
        <begin position="46"/>
        <end position="67"/>
    </location>
</feature>
<evidence type="ECO:0000313" key="7">
    <source>
        <dbReference type="EMBL" id="OLQ73058.1"/>
    </source>
</evidence>
<dbReference type="STRING" id="1903952.BIT28_11860"/>
<dbReference type="RefSeq" id="WP_075766701.1">
    <property type="nucleotide sequence ID" value="NZ_MJIL01000089.1"/>
</dbReference>
<evidence type="ECO:0000256" key="1">
    <source>
        <dbReference type="ARBA" id="ARBA00004651"/>
    </source>
</evidence>
<comment type="caution">
    <text evidence="7">The sequence shown here is derived from an EMBL/GenBank/DDBJ whole genome shotgun (WGS) entry which is preliminary data.</text>
</comment>
<evidence type="ECO:0000256" key="6">
    <source>
        <dbReference type="SAM" id="Phobius"/>
    </source>
</evidence>
<keyword evidence="2" id="KW-1003">Cell membrane</keyword>
<evidence type="ECO:0000256" key="4">
    <source>
        <dbReference type="ARBA" id="ARBA00022989"/>
    </source>
</evidence>
<feature type="transmembrane region" description="Helical" evidence="6">
    <location>
        <begin position="79"/>
        <end position="98"/>
    </location>
</feature>
<reference evidence="7 8" key="1">
    <citation type="submission" date="2016-09" db="EMBL/GenBank/DDBJ databases">
        <title>Photobacterium proteolyticum sp. nov. a protease producing bacterium isolated from ocean sediments of Laizhou Bay.</title>
        <authorList>
            <person name="Li Y."/>
        </authorList>
    </citation>
    <scope>NUCLEOTIDE SEQUENCE [LARGE SCALE GENOMIC DNA]</scope>
    <source>
        <strain evidence="7 8">13-12</strain>
    </source>
</reference>
<dbReference type="Proteomes" id="UP000186905">
    <property type="component" value="Unassembled WGS sequence"/>
</dbReference>
<dbReference type="PANTHER" id="PTHR30086">
    <property type="entry name" value="ARGININE EXPORTER PROTEIN ARGO"/>
    <property type="match status" value="1"/>
</dbReference>
<dbReference type="OrthoDB" id="9812084at2"/>
<protein>
    <submittedName>
        <fullName evidence="7">Lysine transporter LysE</fullName>
    </submittedName>
</protein>
<evidence type="ECO:0000256" key="5">
    <source>
        <dbReference type="ARBA" id="ARBA00023136"/>
    </source>
</evidence>
<dbReference type="InterPro" id="IPR001123">
    <property type="entry name" value="LeuE-type"/>
</dbReference>
<evidence type="ECO:0000313" key="8">
    <source>
        <dbReference type="Proteomes" id="UP000186905"/>
    </source>
</evidence>
<keyword evidence="4 6" id="KW-1133">Transmembrane helix</keyword>
<comment type="subcellular location">
    <subcellularLocation>
        <location evidence="1">Cell membrane</location>
        <topology evidence="1">Multi-pass membrane protein</topology>
    </subcellularLocation>
</comment>
<dbReference type="PANTHER" id="PTHR30086:SF20">
    <property type="entry name" value="ARGININE EXPORTER PROTEIN ARGO-RELATED"/>
    <property type="match status" value="1"/>
</dbReference>
<keyword evidence="5 6" id="KW-0472">Membrane</keyword>
<dbReference type="EMBL" id="MJIL01000089">
    <property type="protein sequence ID" value="OLQ73058.1"/>
    <property type="molecule type" value="Genomic_DNA"/>
</dbReference>
<feature type="transmembrane region" description="Helical" evidence="6">
    <location>
        <begin position="110"/>
        <end position="134"/>
    </location>
</feature>
<feature type="transmembrane region" description="Helical" evidence="6">
    <location>
        <begin position="181"/>
        <end position="200"/>
    </location>
</feature>
<feature type="transmembrane region" description="Helical" evidence="6">
    <location>
        <begin position="12"/>
        <end position="34"/>
    </location>
</feature>
<name>A0A1Q9GF36_9GAMM</name>
<keyword evidence="3 6" id="KW-0812">Transmembrane</keyword>
<evidence type="ECO:0000256" key="2">
    <source>
        <dbReference type="ARBA" id="ARBA00022475"/>
    </source>
</evidence>
<dbReference type="GO" id="GO:0005886">
    <property type="term" value="C:plasma membrane"/>
    <property type="evidence" value="ECO:0007669"/>
    <property type="project" value="UniProtKB-SubCell"/>
</dbReference>
<dbReference type="Pfam" id="PF01810">
    <property type="entry name" value="LysE"/>
    <property type="match status" value="1"/>
</dbReference>
<dbReference type="AlphaFoldDB" id="A0A1Q9GF36"/>
<proteinExistence type="predicted"/>
<sequence length="202" mass="22113">MDSVWELLPAMSLFAFVTAMTPGPNNFLLASSGAQFGIRQSMKHLVGIRFGIVCLLLLCAGGVAIALEQHPTLYRTLRYLGLGYMLWLVAKLIVLNSVANSQEGGRPLSFLQAMFFQLGNVKAWMACLALVTSYSLPGNYWLSVFMIIIVFTVFGFFANSCWALLGRWIKTHLDTPGKQRVFNLGIGLLTIVSLAPAFTAGV</sequence>
<accession>A0A1Q9GF36</accession>
<dbReference type="GO" id="GO:0033228">
    <property type="term" value="P:cysteine export across plasma membrane"/>
    <property type="evidence" value="ECO:0007669"/>
    <property type="project" value="TreeGrafter"/>
</dbReference>